<dbReference type="Gene3D" id="1.10.150.130">
    <property type="match status" value="1"/>
</dbReference>
<reference evidence="9" key="1">
    <citation type="submission" date="2021-10" db="EMBL/GenBank/DDBJ databases">
        <title>Anaerobic single-cell dispensing facilitates the cultivation of human gut bacteria.</title>
        <authorList>
            <person name="Afrizal A."/>
        </authorList>
    </citation>
    <scope>NUCLEOTIDE SEQUENCE</scope>
    <source>
        <strain evidence="9">CLA-AA-H272</strain>
    </source>
</reference>
<dbReference type="InterPro" id="IPR011010">
    <property type="entry name" value="DNA_brk_join_enz"/>
</dbReference>
<dbReference type="GO" id="GO:0006310">
    <property type="term" value="P:DNA recombination"/>
    <property type="evidence" value="ECO:0007669"/>
    <property type="project" value="UniProtKB-KW"/>
</dbReference>
<dbReference type="Pfam" id="PF00589">
    <property type="entry name" value="Phage_integrase"/>
    <property type="match status" value="1"/>
</dbReference>
<protein>
    <submittedName>
        <fullName evidence="9">Site-specific integrase</fullName>
    </submittedName>
</protein>
<keyword evidence="10" id="KW-1185">Reference proteome</keyword>
<evidence type="ECO:0000256" key="1">
    <source>
        <dbReference type="ARBA" id="ARBA00003283"/>
    </source>
</evidence>
<name>A0AAE3AE71_9FIRM</name>
<dbReference type="InterPro" id="IPR004107">
    <property type="entry name" value="Integrase_SAM-like_N"/>
</dbReference>
<proteinExistence type="inferred from homology"/>
<dbReference type="GO" id="GO:0015074">
    <property type="term" value="P:DNA integration"/>
    <property type="evidence" value="ECO:0007669"/>
    <property type="project" value="UniProtKB-KW"/>
</dbReference>
<dbReference type="Pfam" id="PF02899">
    <property type="entry name" value="Phage_int_SAM_1"/>
    <property type="match status" value="1"/>
</dbReference>
<dbReference type="PROSITE" id="PS51900">
    <property type="entry name" value="CB"/>
    <property type="match status" value="1"/>
</dbReference>
<dbReference type="InterPro" id="IPR044068">
    <property type="entry name" value="CB"/>
</dbReference>
<dbReference type="Proteomes" id="UP001199319">
    <property type="component" value="Unassembled WGS sequence"/>
</dbReference>
<dbReference type="InterPro" id="IPR002104">
    <property type="entry name" value="Integrase_catalytic"/>
</dbReference>
<evidence type="ECO:0000256" key="6">
    <source>
        <dbReference type="PROSITE-ProRule" id="PRU01248"/>
    </source>
</evidence>
<evidence type="ECO:0000256" key="4">
    <source>
        <dbReference type="ARBA" id="ARBA00023125"/>
    </source>
</evidence>
<dbReference type="GO" id="GO:0003677">
    <property type="term" value="F:DNA binding"/>
    <property type="evidence" value="ECO:0007669"/>
    <property type="project" value="UniProtKB-UniRule"/>
</dbReference>
<comment type="caution">
    <text evidence="9">The sequence shown here is derived from an EMBL/GenBank/DDBJ whole genome shotgun (WGS) entry which is preliminary data.</text>
</comment>
<organism evidence="9 10">
    <name type="scientific">Brotocaccenecus cirricatena</name>
    <dbReference type="NCBI Taxonomy" id="3064195"/>
    <lineage>
        <taxon>Bacteria</taxon>
        <taxon>Bacillati</taxon>
        <taxon>Bacillota</taxon>
        <taxon>Clostridia</taxon>
        <taxon>Eubacteriales</taxon>
        <taxon>Oscillospiraceae</taxon>
        <taxon>Brotocaccenecus</taxon>
    </lineage>
</organism>
<feature type="domain" description="Core-binding (CB)" evidence="8">
    <location>
        <begin position="14"/>
        <end position="102"/>
    </location>
</feature>
<dbReference type="SUPFAM" id="SSF56349">
    <property type="entry name" value="DNA breaking-rejoining enzymes"/>
    <property type="match status" value="1"/>
</dbReference>
<evidence type="ECO:0000259" key="7">
    <source>
        <dbReference type="PROSITE" id="PS51898"/>
    </source>
</evidence>
<evidence type="ECO:0000313" key="10">
    <source>
        <dbReference type="Proteomes" id="UP001199319"/>
    </source>
</evidence>
<dbReference type="PANTHER" id="PTHR30349">
    <property type="entry name" value="PHAGE INTEGRASE-RELATED"/>
    <property type="match status" value="1"/>
</dbReference>
<comment type="function">
    <text evidence="1">Site-specific tyrosine recombinase, which acts by catalyzing the cutting and rejoining of the recombining DNA molecules.</text>
</comment>
<sequence>MRTRKSPDKNLFFSKTWPFLNEFLIGQSGRSPATVESYRDSLTIFKNYLVRELGRSIADFQFSDCTKECIYNFREQLLRTGSQPSTINVRVAAIRSYLKYVADTDISVQSVALAVSQITPCKKIQKEKEILSEQALSAILAAPPCTKTGVRDRAILVLLYDTAARISELLGIRLCDIALDTPYPSIFITGKGNKERTIQLSEQSSSHLREYIRVFHRASAKDDYLFFTTIKGVTGRMSPGNVQRLIKKYAAQARNLGLDIPQSVHPHMFRRTRATNLYQEGVAIELVSTVLGHARTDTTRNYYAKPSVEQLRKALESVPTPASDEEPLWVDSEEEMARLCGLR</sequence>
<comment type="similarity">
    <text evidence="2">Belongs to the 'phage' integrase family.</text>
</comment>
<dbReference type="InterPro" id="IPR010998">
    <property type="entry name" value="Integrase_recombinase_N"/>
</dbReference>
<dbReference type="RefSeq" id="WP_302929740.1">
    <property type="nucleotide sequence ID" value="NZ_JAJEPW010000055.1"/>
</dbReference>
<dbReference type="EMBL" id="JAJEPW010000055">
    <property type="protein sequence ID" value="MCC2130584.1"/>
    <property type="molecule type" value="Genomic_DNA"/>
</dbReference>
<dbReference type="InterPro" id="IPR013762">
    <property type="entry name" value="Integrase-like_cat_sf"/>
</dbReference>
<evidence type="ECO:0000256" key="3">
    <source>
        <dbReference type="ARBA" id="ARBA00022908"/>
    </source>
</evidence>
<evidence type="ECO:0000259" key="8">
    <source>
        <dbReference type="PROSITE" id="PS51900"/>
    </source>
</evidence>
<dbReference type="AlphaFoldDB" id="A0AAE3AE71"/>
<evidence type="ECO:0000256" key="2">
    <source>
        <dbReference type="ARBA" id="ARBA00008857"/>
    </source>
</evidence>
<feature type="domain" description="Tyr recombinase" evidence="7">
    <location>
        <begin position="126"/>
        <end position="316"/>
    </location>
</feature>
<evidence type="ECO:0000256" key="5">
    <source>
        <dbReference type="ARBA" id="ARBA00023172"/>
    </source>
</evidence>
<dbReference type="PANTHER" id="PTHR30349:SF41">
    <property type="entry name" value="INTEGRASE_RECOMBINASE PROTEIN MJ0367-RELATED"/>
    <property type="match status" value="1"/>
</dbReference>
<accession>A0AAE3AE71</accession>
<keyword evidence="3" id="KW-0229">DNA integration</keyword>
<dbReference type="Gene3D" id="1.10.443.10">
    <property type="entry name" value="Intergrase catalytic core"/>
    <property type="match status" value="1"/>
</dbReference>
<evidence type="ECO:0000313" key="9">
    <source>
        <dbReference type="EMBL" id="MCC2130584.1"/>
    </source>
</evidence>
<dbReference type="InterPro" id="IPR050090">
    <property type="entry name" value="Tyrosine_recombinase_XerCD"/>
</dbReference>
<keyword evidence="4 6" id="KW-0238">DNA-binding</keyword>
<dbReference type="PROSITE" id="PS51898">
    <property type="entry name" value="TYR_RECOMBINASE"/>
    <property type="match status" value="1"/>
</dbReference>
<keyword evidence="5" id="KW-0233">DNA recombination</keyword>
<gene>
    <name evidence="9" type="ORF">LKD37_13860</name>
</gene>